<keyword evidence="2" id="KW-1185">Reference proteome</keyword>
<dbReference type="Gene3D" id="2.30.110.20">
    <property type="entry name" value="Hcp1-like"/>
    <property type="match status" value="1"/>
</dbReference>
<gene>
    <name evidence="1" type="ORF">N5923_08190</name>
</gene>
<proteinExistence type="predicted"/>
<dbReference type="AlphaFoldDB" id="A0A9J6PM08"/>
<dbReference type="InterPro" id="IPR008514">
    <property type="entry name" value="T6SS_Hcp"/>
</dbReference>
<protein>
    <submittedName>
        <fullName evidence="1">Type VI secretion system tube protein Hcp</fullName>
    </submittedName>
</protein>
<comment type="caution">
    <text evidence="1">The sequence shown here is derived from an EMBL/GenBank/DDBJ whole genome shotgun (WGS) entry which is preliminary data.</text>
</comment>
<dbReference type="PANTHER" id="PTHR36152:SF5">
    <property type="entry name" value="PROTEIN HCP1"/>
    <property type="match status" value="1"/>
</dbReference>
<dbReference type="PANTHER" id="PTHR36152">
    <property type="entry name" value="CYTOPLASMIC PROTEIN-RELATED"/>
    <property type="match status" value="1"/>
</dbReference>
<dbReference type="EMBL" id="JAODIM010000039">
    <property type="protein sequence ID" value="MCU5777467.1"/>
    <property type="molecule type" value="Genomic_DNA"/>
</dbReference>
<dbReference type="InterPro" id="IPR053165">
    <property type="entry name" value="HSI-I_assembly_Hcp1"/>
</dbReference>
<dbReference type="SUPFAM" id="SSF141452">
    <property type="entry name" value="Hcp1-like"/>
    <property type="match status" value="1"/>
</dbReference>
<evidence type="ECO:0000313" key="2">
    <source>
        <dbReference type="Proteomes" id="UP001064262"/>
    </source>
</evidence>
<dbReference type="NCBIfam" id="TIGR03344">
    <property type="entry name" value="VI_effect_Hcp1"/>
    <property type="match status" value="1"/>
</dbReference>
<dbReference type="Pfam" id="PF05638">
    <property type="entry name" value="T6SS_HCP"/>
    <property type="match status" value="1"/>
</dbReference>
<name>A0A9J6PM08_9GAMM</name>
<evidence type="ECO:0000313" key="1">
    <source>
        <dbReference type="EMBL" id="MCU5777467.1"/>
    </source>
</evidence>
<dbReference type="Proteomes" id="UP001064262">
    <property type="component" value="Unassembled WGS sequence"/>
</dbReference>
<reference evidence="1" key="1">
    <citation type="submission" date="2022-09" db="EMBL/GenBank/DDBJ databases">
        <title>Winslowiella arboricola sp. nov., isolated from bleeding cankers on broadleaf hosts.</title>
        <authorList>
            <person name="Brady C."/>
            <person name="Kaur S."/>
            <person name="Crampton B."/>
            <person name="Maddock D."/>
            <person name="Arnold D."/>
            <person name="Denman S."/>
        </authorList>
    </citation>
    <scope>NUCLEOTIDE SEQUENCE</scope>
    <source>
        <strain evidence="1">BAC 15a-03b</strain>
    </source>
</reference>
<dbReference type="InterPro" id="IPR036624">
    <property type="entry name" value="Hcp1-lik_sf"/>
</dbReference>
<accession>A0A9J6PM08</accession>
<sequence>MNSDIYMKIQGIEGESQDANHKGWIAISSFDWGATQPANNQGGSTGRVEYQDLHVHTMVDKATPAIMRYMSNGKPIKKVEISTCLASEGQLEYLRITLEDVLITAANYQGNGHGAKVAIDYKFQAGKVRQQYWETASNGSKGAESASGWDIRKQCDYDIR</sequence>
<dbReference type="RefSeq" id="WP_267141270.1">
    <property type="nucleotide sequence ID" value="NZ_JAODIL010000055.1"/>
</dbReference>
<organism evidence="1 2">
    <name type="scientific">Winslowiella arboricola</name>
    <dbReference type="NCBI Taxonomy" id="2978220"/>
    <lineage>
        <taxon>Bacteria</taxon>
        <taxon>Pseudomonadati</taxon>
        <taxon>Pseudomonadota</taxon>
        <taxon>Gammaproteobacteria</taxon>
        <taxon>Enterobacterales</taxon>
        <taxon>Erwiniaceae</taxon>
        <taxon>Winslowiella</taxon>
    </lineage>
</organism>